<evidence type="ECO:0000256" key="2">
    <source>
        <dbReference type="ARBA" id="ARBA00023180"/>
    </source>
</evidence>
<protein>
    <submittedName>
        <fullName evidence="4">Sulfotransferase domain-containing protein</fullName>
    </submittedName>
</protein>
<dbReference type="InterPro" id="IPR037359">
    <property type="entry name" value="NST/OST"/>
</dbReference>
<evidence type="ECO:0000256" key="1">
    <source>
        <dbReference type="ARBA" id="ARBA00022679"/>
    </source>
</evidence>
<dbReference type="Proteomes" id="UP000738431">
    <property type="component" value="Chromosome"/>
</dbReference>
<dbReference type="EMBL" id="CP139781">
    <property type="protein sequence ID" value="WRQ88584.1"/>
    <property type="molecule type" value="Genomic_DNA"/>
</dbReference>
<sequence>MNVPNFVFIGPDKAGSSWMYELLARNPQCYIPISKDLYFFDRYYSRGKEWYYGKFKGASSHHKAVGELSHDYLFDTNAAGRILECLGSSVKVFCCLRNPIERTFSHYLYLRRKGLVSESLQEAVAGRWGQLVENSMYGEHLPRYVNTFPSENFRIFLFDDLVGNSAYFAEELQRYLGLQNCGYIPGVTRGAATARNQLLSRFVTHTANKVRDWGMDEIVGILKRGPLQRILYREYGASGKPKLNNEDRSWLRGLFMNDYTKYRALLPRPVDHWFDQE</sequence>
<evidence type="ECO:0000259" key="3">
    <source>
        <dbReference type="Pfam" id="PF00685"/>
    </source>
</evidence>
<dbReference type="Gene3D" id="3.40.50.300">
    <property type="entry name" value="P-loop containing nucleotide triphosphate hydrolases"/>
    <property type="match status" value="1"/>
</dbReference>
<feature type="domain" description="Sulfotransferase" evidence="3">
    <location>
        <begin position="6"/>
        <end position="179"/>
    </location>
</feature>
<evidence type="ECO:0000313" key="5">
    <source>
        <dbReference type="Proteomes" id="UP000738431"/>
    </source>
</evidence>
<name>A0ABZ1CD81_9BACT</name>
<reference evidence="4 5" key="1">
    <citation type="submission" date="2021-08" db="EMBL/GenBank/DDBJ databases">
        <authorList>
            <person name="Zhang D."/>
            <person name="Zhang A."/>
            <person name="Wang L."/>
        </authorList>
    </citation>
    <scope>NUCLEOTIDE SEQUENCE [LARGE SCALE GENOMIC DNA]</scope>
    <source>
        <strain evidence="4 5">WL0086</strain>
    </source>
</reference>
<reference evidence="4 5" key="2">
    <citation type="submission" date="2023-12" db="EMBL/GenBank/DDBJ databases">
        <title>Description of an unclassified Opitutus bacterium of Verrucomicrobiota.</title>
        <authorList>
            <person name="Zhang D.-F."/>
        </authorList>
    </citation>
    <scope>NUCLEOTIDE SEQUENCE [LARGE SCALE GENOMIC DNA]</scope>
    <source>
        <strain evidence="4 5">WL0086</strain>
    </source>
</reference>
<keyword evidence="1" id="KW-0808">Transferase</keyword>
<dbReference type="SUPFAM" id="SSF52540">
    <property type="entry name" value="P-loop containing nucleoside triphosphate hydrolases"/>
    <property type="match status" value="1"/>
</dbReference>
<accession>A0ABZ1CD81</accession>
<organism evidence="4 5">
    <name type="scientific">Actomonas aquatica</name>
    <dbReference type="NCBI Taxonomy" id="2866162"/>
    <lineage>
        <taxon>Bacteria</taxon>
        <taxon>Pseudomonadati</taxon>
        <taxon>Verrucomicrobiota</taxon>
        <taxon>Opitutia</taxon>
        <taxon>Opitutales</taxon>
        <taxon>Opitutaceae</taxon>
        <taxon>Actomonas</taxon>
    </lineage>
</organism>
<keyword evidence="2" id="KW-0325">Glycoprotein</keyword>
<gene>
    <name evidence="4" type="ORF">K1X11_004155</name>
</gene>
<dbReference type="PANTHER" id="PTHR10605:SF56">
    <property type="entry name" value="BIFUNCTIONAL HEPARAN SULFATE N-DEACETYLASE_N-SULFOTRANSFERASE"/>
    <property type="match status" value="1"/>
</dbReference>
<dbReference type="InterPro" id="IPR000863">
    <property type="entry name" value="Sulfotransferase_dom"/>
</dbReference>
<proteinExistence type="predicted"/>
<evidence type="ECO:0000313" key="4">
    <source>
        <dbReference type="EMBL" id="WRQ88584.1"/>
    </source>
</evidence>
<keyword evidence="5" id="KW-1185">Reference proteome</keyword>
<dbReference type="InterPro" id="IPR027417">
    <property type="entry name" value="P-loop_NTPase"/>
</dbReference>
<dbReference type="PANTHER" id="PTHR10605">
    <property type="entry name" value="HEPARAN SULFATE SULFOTRANSFERASE"/>
    <property type="match status" value="1"/>
</dbReference>
<dbReference type="Pfam" id="PF00685">
    <property type="entry name" value="Sulfotransfer_1"/>
    <property type="match status" value="1"/>
</dbReference>
<dbReference type="RefSeq" id="WP_324726083.1">
    <property type="nucleotide sequence ID" value="NZ_CP139781.1"/>
</dbReference>